<dbReference type="AlphaFoldDB" id="A0A640K995"/>
<feature type="coiled-coil region" evidence="1">
    <location>
        <begin position="245"/>
        <end position="272"/>
    </location>
</feature>
<keyword evidence="1" id="KW-0175">Coiled coil</keyword>
<organism evidence="2 3">
    <name type="scientific">Leishmania tarentolae</name>
    <name type="common">Sauroleishmania tarentolae</name>
    <dbReference type="NCBI Taxonomy" id="5689"/>
    <lineage>
        <taxon>Eukaryota</taxon>
        <taxon>Discoba</taxon>
        <taxon>Euglenozoa</taxon>
        <taxon>Kinetoplastea</taxon>
        <taxon>Metakinetoplastina</taxon>
        <taxon>Trypanosomatida</taxon>
        <taxon>Trypanosomatidae</taxon>
        <taxon>Leishmaniinae</taxon>
        <taxon>Leishmania</taxon>
        <taxon>lizard Leishmania</taxon>
    </lineage>
</organism>
<evidence type="ECO:0000313" key="3">
    <source>
        <dbReference type="Proteomes" id="UP000419144"/>
    </source>
</evidence>
<comment type="caution">
    <text evidence="2">The sequence shown here is derived from an EMBL/GenBank/DDBJ whole genome shotgun (WGS) entry which is preliminary data.</text>
</comment>
<dbReference type="EMBL" id="BLBS01000008">
    <property type="protein sequence ID" value="GET86123.1"/>
    <property type="molecule type" value="Genomic_DNA"/>
</dbReference>
<reference evidence="2" key="1">
    <citation type="submission" date="2019-11" db="EMBL/GenBank/DDBJ databases">
        <title>Leishmania tarentolae CDS.</title>
        <authorList>
            <person name="Goto Y."/>
            <person name="Yamagishi J."/>
        </authorList>
    </citation>
    <scope>NUCLEOTIDE SEQUENCE [LARGE SCALE GENOMIC DNA]</scope>
    <source>
        <strain evidence="2">Parrot Tar II</strain>
    </source>
</reference>
<accession>A0A640K995</accession>
<proteinExistence type="predicted"/>
<evidence type="ECO:0000256" key="1">
    <source>
        <dbReference type="SAM" id="Coils"/>
    </source>
</evidence>
<sequence>MSLKHVASVGAVGVLSVASIFGGSRWRRVELRRAELNEEYTKLMTEMRTFNEERLTRDERLAAKEAEAKATAETVDILWRDRLERYAQVNKDLHAYLAALPEAIGALKGLSNHYRYMSEEMPKFMGFDIACSKVHNLALMLEHGKAVGIQRVAATVQEMFSAEPLVQTVCTSILDTPALPHPNSIAEASATFTFCMEELDSAVGAVAMRYAATLEEPPNATPGIMSDSVRKLVRMTRADTLSKGQLQLAERRKDLERVLRRAQRQLHTEEDIRAALDYTKELREHLTATPPRRTDLLLSSSSRKNDFLDAVRSEKEVKKAIQQMELWCDSATAFLVNRQAEDALQSYYLLLAETLTAVNEVK</sequence>
<protein>
    <submittedName>
        <fullName evidence="2">Uncharacterized protein</fullName>
    </submittedName>
</protein>
<dbReference type="Proteomes" id="UP000419144">
    <property type="component" value="Unassembled WGS sequence"/>
</dbReference>
<keyword evidence="3" id="KW-1185">Reference proteome</keyword>
<gene>
    <name evidence="2" type="ORF">LtaPh_0712000</name>
</gene>
<evidence type="ECO:0000313" key="2">
    <source>
        <dbReference type="EMBL" id="GET86123.1"/>
    </source>
</evidence>
<dbReference type="VEuPathDB" id="TriTrypDB:LtaPh_0712000"/>
<name>A0A640K995_LEITA</name>
<dbReference type="OrthoDB" id="272536at2759"/>